<dbReference type="FunFam" id="3.40.50.720:FF:000074">
    <property type="entry name" value="Retinol dehydrogenase type 1"/>
    <property type="match status" value="1"/>
</dbReference>
<dbReference type="GO" id="GO:0008202">
    <property type="term" value="P:steroid metabolic process"/>
    <property type="evidence" value="ECO:0007669"/>
    <property type="project" value="TreeGrafter"/>
</dbReference>
<name>A0AAV2M8E1_KNICA</name>
<dbReference type="PANTHER" id="PTHR43313:SF12">
    <property type="entry name" value="RETINOL DEHYDROGENASE 5"/>
    <property type="match status" value="1"/>
</dbReference>
<dbReference type="PANTHER" id="PTHR43313">
    <property type="entry name" value="SHORT-CHAIN DEHYDROGENASE/REDUCTASE FAMILY 9C"/>
    <property type="match status" value="1"/>
</dbReference>
<dbReference type="GO" id="GO:0001523">
    <property type="term" value="P:retinoid metabolic process"/>
    <property type="evidence" value="ECO:0007669"/>
    <property type="project" value="TreeGrafter"/>
</dbReference>
<sequence>MLLTGSLRCHQISSYFRYRARRLAFPMLSRLLKEHQAKQNERKEVQEKRRREAIAAATCLTEALVDHLNVGVAQAYVNQRKLDHEVKTLQVQASQFSKQTAQWISMVEGFNQALKEIGDVENWARSIEMDMRTIASALEYVHKDAIRARKGKVWKWLQASPSYKNLNLTPNTVSKASSMDTQIIYDLLGENAWLYIVGTFSVLWVLVWLYKDSLEVDNIGDKYVFVTGCDSGFGNLLCKKLDRKGFRVLAGCLTEKGADDLKRVAGPKLKTVLLDVTSQDSIQKAMEWTNKEVGDKGLWGIVNNAGRALPMGPSEWMRMEDYRGTLKVNMDGVIAMTMTFLPLIKKAQGRIVNVASVLGRVAANGGGYCISKFAVESFSDCLRRDIHYFGVNVCIIEPGFFKTAVTSLEPLERELHRLWNQLSPEVKASYGDKYLDKYINVQRLIMNAVCDSDLSKVTNCMEHAVSAAYPRTRYSAGWDAKLLWIPLSYMPSFVVDLGLKLVLPRPSKSV</sequence>
<proteinExistence type="inferred from homology"/>
<dbReference type="GO" id="GO:0004745">
    <property type="term" value="F:all-trans-retinol dehydrogenase (NAD+) activity"/>
    <property type="evidence" value="ECO:0007669"/>
    <property type="project" value="TreeGrafter"/>
</dbReference>
<keyword evidence="4" id="KW-1185">Reference proteome</keyword>
<evidence type="ECO:0000256" key="1">
    <source>
        <dbReference type="ARBA" id="ARBA00006484"/>
    </source>
</evidence>
<dbReference type="PRINTS" id="PR00080">
    <property type="entry name" value="SDRFAMILY"/>
</dbReference>
<dbReference type="Pfam" id="PF00106">
    <property type="entry name" value="adh_short"/>
    <property type="match status" value="1"/>
</dbReference>
<comment type="similarity">
    <text evidence="1">Belongs to the short-chain dehydrogenases/reductases (SDR) family.</text>
</comment>
<dbReference type="EMBL" id="OZ035828">
    <property type="protein sequence ID" value="CAL1609598.1"/>
    <property type="molecule type" value="Genomic_DNA"/>
</dbReference>
<dbReference type="SUPFAM" id="SSF51735">
    <property type="entry name" value="NAD(P)-binding Rossmann-fold domains"/>
    <property type="match status" value="1"/>
</dbReference>
<gene>
    <name evidence="3" type="ORF">KC01_LOCUS36306</name>
</gene>
<protein>
    <recommendedName>
        <fullName evidence="5">Biogenesis of lysosome-related organelles complex 1 subunit 1</fullName>
    </recommendedName>
</protein>
<evidence type="ECO:0008006" key="5">
    <source>
        <dbReference type="Google" id="ProtNLM"/>
    </source>
</evidence>
<reference evidence="3 4" key="1">
    <citation type="submission" date="2024-04" db="EMBL/GenBank/DDBJ databases">
        <authorList>
            <person name="Waldvogel A.-M."/>
            <person name="Schoenle A."/>
        </authorList>
    </citation>
    <scope>NUCLEOTIDE SEQUENCE [LARGE SCALE GENOMIC DNA]</scope>
</reference>
<dbReference type="PRINTS" id="PR00081">
    <property type="entry name" value="GDHRDH"/>
</dbReference>
<dbReference type="Proteomes" id="UP001497482">
    <property type="component" value="Chromosome 6"/>
</dbReference>
<keyword evidence="2" id="KW-0560">Oxidoreductase</keyword>
<evidence type="ECO:0000313" key="3">
    <source>
        <dbReference type="EMBL" id="CAL1609598.1"/>
    </source>
</evidence>
<dbReference type="PROSITE" id="PS00061">
    <property type="entry name" value="ADH_SHORT"/>
    <property type="match status" value="1"/>
</dbReference>
<dbReference type="InterPro" id="IPR020904">
    <property type="entry name" value="Sc_DH/Rdtase_CS"/>
</dbReference>
<dbReference type="InterPro" id="IPR002347">
    <property type="entry name" value="SDR_fam"/>
</dbReference>
<dbReference type="InterPro" id="IPR036291">
    <property type="entry name" value="NAD(P)-bd_dom_sf"/>
</dbReference>
<accession>A0AAV2M8E1</accession>
<dbReference type="Pfam" id="PF06320">
    <property type="entry name" value="GCN5L1"/>
    <property type="match status" value="1"/>
</dbReference>
<dbReference type="AlphaFoldDB" id="A0AAV2M8E1"/>
<organism evidence="3 4">
    <name type="scientific">Knipowitschia caucasica</name>
    <name type="common">Caucasian dwarf goby</name>
    <name type="synonym">Pomatoschistus caucasicus</name>
    <dbReference type="NCBI Taxonomy" id="637954"/>
    <lineage>
        <taxon>Eukaryota</taxon>
        <taxon>Metazoa</taxon>
        <taxon>Chordata</taxon>
        <taxon>Craniata</taxon>
        <taxon>Vertebrata</taxon>
        <taxon>Euteleostomi</taxon>
        <taxon>Actinopterygii</taxon>
        <taxon>Neopterygii</taxon>
        <taxon>Teleostei</taxon>
        <taxon>Neoteleostei</taxon>
        <taxon>Acanthomorphata</taxon>
        <taxon>Gobiaria</taxon>
        <taxon>Gobiiformes</taxon>
        <taxon>Gobioidei</taxon>
        <taxon>Gobiidae</taxon>
        <taxon>Gobiinae</taxon>
        <taxon>Knipowitschia</taxon>
    </lineage>
</organism>
<dbReference type="Gene3D" id="3.40.50.720">
    <property type="entry name" value="NAD(P)-binding Rossmann-like Domain"/>
    <property type="match status" value="1"/>
</dbReference>
<evidence type="ECO:0000256" key="2">
    <source>
        <dbReference type="ARBA" id="ARBA00023002"/>
    </source>
</evidence>
<evidence type="ECO:0000313" key="4">
    <source>
        <dbReference type="Proteomes" id="UP001497482"/>
    </source>
</evidence>